<gene>
    <name evidence="1" type="ORF">RDI58_010548</name>
</gene>
<sequence>MQSQETLLESFPFNKRIEVLANGNSGGILVLWDENFLELDEIATRAGRSLVSCCPHDDMIILIPVCNVKVGTYSISKNNPFAVKAMAHILAKPIRSFTNQGMKNTIS</sequence>
<dbReference type="EMBL" id="JBANQN010000004">
    <property type="protein sequence ID" value="KAK6791467.1"/>
    <property type="molecule type" value="Genomic_DNA"/>
</dbReference>
<dbReference type="Proteomes" id="UP001371456">
    <property type="component" value="Unassembled WGS sequence"/>
</dbReference>
<reference evidence="1 2" key="1">
    <citation type="submission" date="2024-02" db="EMBL/GenBank/DDBJ databases">
        <title>de novo genome assembly of Solanum bulbocastanum strain 11H21.</title>
        <authorList>
            <person name="Hosaka A.J."/>
        </authorList>
    </citation>
    <scope>NUCLEOTIDE SEQUENCE [LARGE SCALE GENOMIC DNA]</scope>
    <source>
        <tissue evidence="1">Young leaves</tissue>
    </source>
</reference>
<comment type="caution">
    <text evidence="1">The sequence shown here is derived from an EMBL/GenBank/DDBJ whole genome shotgun (WGS) entry which is preliminary data.</text>
</comment>
<keyword evidence="2" id="KW-1185">Reference proteome</keyword>
<accession>A0AAN8TUL8</accession>
<protein>
    <submittedName>
        <fullName evidence="1">Uncharacterized protein</fullName>
    </submittedName>
</protein>
<proteinExistence type="predicted"/>
<evidence type="ECO:0000313" key="2">
    <source>
        <dbReference type="Proteomes" id="UP001371456"/>
    </source>
</evidence>
<dbReference type="AlphaFoldDB" id="A0AAN8TUL8"/>
<evidence type="ECO:0000313" key="1">
    <source>
        <dbReference type="EMBL" id="KAK6791467.1"/>
    </source>
</evidence>
<organism evidence="1 2">
    <name type="scientific">Solanum bulbocastanum</name>
    <name type="common">Wild potato</name>
    <dbReference type="NCBI Taxonomy" id="147425"/>
    <lineage>
        <taxon>Eukaryota</taxon>
        <taxon>Viridiplantae</taxon>
        <taxon>Streptophyta</taxon>
        <taxon>Embryophyta</taxon>
        <taxon>Tracheophyta</taxon>
        <taxon>Spermatophyta</taxon>
        <taxon>Magnoliopsida</taxon>
        <taxon>eudicotyledons</taxon>
        <taxon>Gunneridae</taxon>
        <taxon>Pentapetalae</taxon>
        <taxon>asterids</taxon>
        <taxon>lamiids</taxon>
        <taxon>Solanales</taxon>
        <taxon>Solanaceae</taxon>
        <taxon>Solanoideae</taxon>
        <taxon>Solaneae</taxon>
        <taxon>Solanum</taxon>
    </lineage>
</organism>
<name>A0AAN8TUL8_SOLBU</name>